<dbReference type="Proteomes" id="UP000516046">
    <property type="component" value="Chromosome"/>
</dbReference>
<dbReference type="InterPro" id="IPR036881">
    <property type="entry name" value="Glyco_hydro_3_C_sf"/>
</dbReference>
<dbReference type="InterPro" id="IPR017853">
    <property type="entry name" value="GH"/>
</dbReference>
<keyword evidence="3 5" id="KW-0378">Hydrolase</keyword>
<dbReference type="SMART" id="SM01217">
    <property type="entry name" value="Fn3_like"/>
    <property type="match status" value="1"/>
</dbReference>
<dbReference type="EMBL" id="CP060696">
    <property type="protein sequence ID" value="QNO18555.1"/>
    <property type="molecule type" value="Genomic_DNA"/>
</dbReference>
<dbReference type="Gene3D" id="3.40.50.1700">
    <property type="entry name" value="Glycoside hydrolase family 3 C-terminal domain"/>
    <property type="match status" value="1"/>
</dbReference>
<dbReference type="Gene3D" id="3.20.20.300">
    <property type="entry name" value="Glycoside hydrolase, family 3, N-terminal domain"/>
    <property type="match status" value="1"/>
</dbReference>
<dbReference type="AlphaFoldDB" id="A0A7G9WIP3"/>
<dbReference type="InterPro" id="IPR044993">
    <property type="entry name" value="BXL"/>
</dbReference>
<evidence type="ECO:0000313" key="6">
    <source>
        <dbReference type="Proteomes" id="UP000516046"/>
    </source>
</evidence>
<dbReference type="InterPro" id="IPR013783">
    <property type="entry name" value="Ig-like_fold"/>
</dbReference>
<reference evidence="5 6" key="1">
    <citation type="submission" date="2020-08" db="EMBL/GenBank/DDBJ databases">
        <authorList>
            <person name="Ren C."/>
            <person name="Gu Y."/>
            <person name="Xu Y."/>
        </authorList>
    </citation>
    <scope>NUCLEOTIDE SEQUENCE [LARGE SCALE GENOMIC DNA]</scope>
    <source>
        <strain evidence="5 6">LBM18003</strain>
    </source>
</reference>
<dbReference type="PANTHER" id="PTHR42721">
    <property type="entry name" value="SUGAR HYDROLASE-RELATED"/>
    <property type="match status" value="1"/>
</dbReference>
<evidence type="ECO:0000256" key="1">
    <source>
        <dbReference type="ARBA" id="ARBA00005336"/>
    </source>
</evidence>
<dbReference type="Pfam" id="PF00933">
    <property type="entry name" value="Glyco_hydro_3"/>
    <property type="match status" value="1"/>
</dbReference>
<protein>
    <submittedName>
        <fullName evidence="5">Glycoside hydrolase family 3 C-terminal domain-containing protein</fullName>
    </submittedName>
</protein>
<organism evidence="5 6">
    <name type="scientific">Caproicibacterium amylolyticum</name>
    <dbReference type="NCBI Taxonomy" id="2766537"/>
    <lineage>
        <taxon>Bacteria</taxon>
        <taxon>Bacillati</taxon>
        <taxon>Bacillota</taxon>
        <taxon>Clostridia</taxon>
        <taxon>Eubacteriales</taxon>
        <taxon>Oscillospiraceae</taxon>
        <taxon>Caproicibacterium</taxon>
    </lineage>
</organism>
<feature type="domain" description="Fibronectin type III-like" evidence="4">
    <location>
        <begin position="617"/>
        <end position="686"/>
    </location>
</feature>
<dbReference type="GO" id="GO:0046556">
    <property type="term" value="F:alpha-L-arabinofuranosidase activity"/>
    <property type="evidence" value="ECO:0007669"/>
    <property type="project" value="TreeGrafter"/>
</dbReference>
<dbReference type="RefSeq" id="WP_212507620.1">
    <property type="nucleotide sequence ID" value="NZ_CP060696.1"/>
</dbReference>
<evidence type="ECO:0000256" key="2">
    <source>
        <dbReference type="ARBA" id="ARBA00022729"/>
    </source>
</evidence>
<dbReference type="InterPro" id="IPR036962">
    <property type="entry name" value="Glyco_hydro_3_N_sf"/>
</dbReference>
<evidence type="ECO:0000259" key="4">
    <source>
        <dbReference type="SMART" id="SM01217"/>
    </source>
</evidence>
<dbReference type="PRINTS" id="PR00133">
    <property type="entry name" value="GLHYDRLASE3"/>
</dbReference>
<sequence length="707" mass="77384">MSKQEKQNLFRQQAQQLVEKMTLEEAASQLRYDAPAVERLHIPACNWWNEALHGVARAGTATVFPQAIAMAAVFDEAEMSAMADIIAEEGRAKYNMQAAAGDRDLYKGLTFWSPNINLFRDPRWGRGQETYGEDPFLTARLGCAYVKALQGDGAYLKAAACAKHFAVHSGPEATRHGYDAKVSLHDLWDTYLPAFEALVKEADVAGIMGGYNRINGVPCCANPQLQKILRGKWGFHGYFVSDAWALHDLYQFSPLTEGPLDTAQLALPNGCDLDCGDTYPHIMEAFAKGMVTEKDIRTAAERLFTIRFALGEFAQDCPYDSIPFSEVDSAEHNAASLRMSEKSAVLLKNDGLLPLSLKSLHTIGVIGPNADSIEVLRGNYCGTASHWETNLRGIQDYVGGSARVLYAQGCHLYKDNVMDLAQQDDRLSEAAAVAAASDVVVLCLGLDPTIEGEQGDAGNEFAAGDKTDLRLPAPQRRLLQAVCASGKPVILAVNSGSALDLRFAQEHCTAILQLWYSGAHGGTALARLLFGDAVPAGRLPVTFYENTDDLPPFDDYGMAGRTYRYYRGTPLYPFGYGLSYSRFAYSNLQLEKDTLVSGESLRLTIEVQNTGAVTADEVTQIYLGKEQPGELDPAYRLCGFARTALAPGEIHRLTFEIPAVSFYSVDAQGQRRFEAGNYVVYAGGHQPDERSRALCGSEALSCRIYMR</sequence>
<dbReference type="Gene3D" id="2.60.40.10">
    <property type="entry name" value="Immunoglobulins"/>
    <property type="match status" value="1"/>
</dbReference>
<dbReference type="KEGG" id="caml:H6X83_02595"/>
<gene>
    <name evidence="5" type="ORF">H6X83_02595</name>
</gene>
<evidence type="ECO:0000256" key="3">
    <source>
        <dbReference type="ARBA" id="ARBA00022801"/>
    </source>
</evidence>
<keyword evidence="6" id="KW-1185">Reference proteome</keyword>
<dbReference type="InterPro" id="IPR026891">
    <property type="entry name" value="Fn3-like"/>
</dbReference>
<dbReference type="GO" id="GO:0009044">
    <property type="term" value="F:xylan 1,4-beta-xylosidase activity"/>
    <property type="evidence" value="ECO:0007669"/>
    <property type="project" value="InterPro"/>
</dbReference>
<dbReference type="GO" id="GO:0045493">
    <property type="term" value="P:xylan catabolic process"/>
    <property type="evidence" value="ECO:0007669"/>
    <property type="project" value="InterPro"/>
</dbReference>
<evidence type="ECO:0000313" key="5">
    <source>
        <dbReference type="EMBL" id="QNO18555.1"/>
    </source>
</evidence>
<comment type="similarity">
    <text evidence="1">Belongs to the glycosyl hydrolase 3 family.</text>
</comment>
<name>A0A7G9WIP3_9FIRM</name>
<dbReference type="InterPro" id="IPR001764">
    <property type="entry name" value="Glyco_hydro_3_N"/>
</dbReference>
<dbReference type="Pfam" id="PF01915">
    <property type="entry name" value="Glyco_hydro_3_C"/>
    <property type="match status" value="1"/>
</dbReference>
<keyword evidence="2" id="KW-0732">Signal</keyword>
<dbReference type="SUPFAM" id="SSF52279">
    <property type="entry name" value="Beta-D-glucan exohydrolase, C-terminal domain"/>
    <property type="match status" value="1"/>
</dbReference>
<proteinExistence type="inferred from homology"/>
<dbReference type="Pfam" id="PF14310">
    <property type="entry name" value="Fn3-like"/>
    <property type="match status" value="1"/>
</dbReference>
<dbReference type="InterPro" id="IPR002772">
    <property type="entry name" value="Glyco_hydro_3_C"/>
</dbReference>
<dbReference type="PANTHER" id="PTHR42721:SF3">
    <property type="entry name" value="BETA-D-XYLOSIDASE 5-RELATED"/>
    <property type="match status" value="1"/>
</dbReference>
<dbReference type="SUPFAM" id="SSF51445">
    <property type="entry name" value="(Trans)glycosidases"/>
    <property type="match status" value="1"/>
</dbReference>
<dbReference type="GO" id="GO:0031222">
    <property type="term" value="P:arabinan catabolic process"/>
    <property type="evidence" value="ECO:0007669"/>
    <property type="project" value="TreeGrafter"/>
</dbReference>
<accession>A0A7G9WIP3</accession>